<dbReference type="OrthoDB" id="9803781at2"/>
<evidence type="ECO:0000259" key="1">
    <source>
        <dbReference type="Pfam" id="PF17131"/>
    </source>
</evidence>
<dbReference type="STRING" id="1266370.NITGR_150039"/>
<name>M1YVQ2_NITG3</name>
<reference evidence="2 3" key="1">
    <citation type="journal article" date="2013" name="Front. Microbiol.">
        <title>The genome of Nitrospina gracilis illuminates the metabolism and evolution of the major marine nitrite oxidizer.</title>
        <authorList>
            <person name="Luecker S."/>
            <person name="Nowka B."/>
            <person name="Rattei T."/>
            <person name="Spieck E."/>
            <person name="and Daims H."/>
        </authorList>
    </citation>
    <scope>NUCLEOTIDE SEQUENCE [LARGE SCALE GENOMIC DNA]</scope>
    <source>
        <strain evidence="2 3">3/211</strain>
    </source>
</reference>
<evidence type="ECO:0000313" key="3">
    <source>
        <dbReference type="Proteomes" id="UP000011704"/>
    </source>
</evidence>
<sequence>MKTILLTIVFAVAFQPLDLSSESPQETGRAIAFKAEETFDKYNDTTADVAIHIKKKDREIITRMMSMKILATEENTDKVLMQFHHPADVKGMAFLIWTHKDTFDDLWVYIPDLRRVKRISTQTKGSDFMGTEFQTEDLIRTEPEKYTYEYLETKPCGELECYLVNRFPKEKSTIYSRQVMWIDTDHFRFQQIDSYDLSGNHVKTFRFFGYRLYDGKFWRWDRHELTDHRTGEVTVSDFINWRFNNGLRESRFTVNGLQNIR</sequence>
<feature type="domain" description="Uncharacterized protein TP-0789" evidence="1">
    <location>
        <begin position="76"/>
        <end position="258"/>
    </location>
</feature>
<dbReference type="AlphaFoldDB" id="M1YVQ2"/>
<gene>
    <name evidence="2" type="ORF">NITGR_150039</name>
</gene>
<dbReference type="InParanoid" id="M1YVQ2"/>
<dbReference type="Gene3D" id="2.50.20.10">
    <property type="entry name" value="Lipoprotein localisation LolA/LolB/LppX"/>
    <property type="match status" value="1"/>
</dbReference>
<dbReference type="Proteomes" id="UP000011704">
    <property type="component" value="Unassembled WGS sequence"/>
</dbReference>
<comment type="caution">
    <text evidence="2">The sequence shown here is derived from an EMBL/GenBank/DDBJ whole genome shotgun (WGS) entry which is preliminary data.</text>
</comment>
<dbReference type="Pfam" id="PF17131">
    <property type="entry name" value="LolA_like"/>
    <property type="match status" value="1"/>
</dbReference>
<proteinExistence type="predicted"/>
<dbReference type="InterPro" id="IPR033399">
    <property type="entry name" value="TP_0789-like"/>
</dbReference>
<accession>M1YVQ2</accession>
<dbReference type="HOGENOM" id="CLU_074356_1_1_0"/>
<protein>
    <recommendedName>
        <fullName evidence="1">Uncharacterized protein TP-0789 domain-containing protein</fullName>
    </recommendedName>
</protein>
<dbReference type="EMBL" id="CAQJ01000017">
    <property type="protein sequence ID" value="CCQ89671.1"/>
    <property type="molecule type" value="Genomic_DNA"/>
</dbReference>
<evidence type="ECO:0000313" key="2">
    <source>
        <dbReference type="EMBL" id="CCQ89671.1"/>
    </source>
</evidence>
<dbReference type="RefSeq" id="WP_005006359.1">
    <property type="nucleotide sequence ID" value="NZ_HG422173.1"/>
</dbReference>
<keyword evidence="3" id="KW-1185">Reference proteome</keyword>
<organism evidence="2 3">
    <name type="scientific">Nitrospina gracilis (strain 3/211)</name>
    <dbReference type="NCBI Taxonomy" id="1266370"/>
    <lineage>
        <taxon>Bacteria</taxon>
        <taxon>Pseudomonadati</taxon>
        <taxon>Nitrospinota/Tectimicrobiota group</taxon>
        <taxon>Nitrospinota</taxon>
        <taxon>Nitrospinia</taxon>
        <taxon>Nitrospinales</taxon>
        <taxon>Nitrospinaceae</taxon>
        <taxon>Nitrospina</taxon>
    </lineage>
</organism>
<dbReference type="CDD" id="cd16329">
    <property type="entry name" value="LolA_like"/>
    <property type="match status" value="1"/>
</dbReference>